<evidence type="ECO:0000256" key="1">
    <source>
        <dbReference type="SAM" id="MobiDB-lite"/>
    </source>
</evidence>
<feature type="signal peptide" evidence="2">
    <location>
        <begin position="1"/>
        <end position="24"/>
    </location>
</feature>
<feature type="chain" id="PRO_5026830920" evidence="2">
    <location>
        <begin position="25"/>
        <end position="263"/>
    </location>
</feature>
<dbReference type="PROSITE" id="PS51257">
    <property type="entry name" value="PROKAR_LIPOPROTEIN"/>
    <property type="match status" value="1"/>
</dbReference>
<proteinExistence type="predicted"/>
<dbReference type="SUPFAM" id="SSF55486">
    <property type="entry name" value="Metalloproteases ('zincins'), catalytic domain"/>
    <property type="match status" value="1"/>
</dbReference>
<dbReference type="RefSeq" id="WP_165265981.1">
    <property type="nucleotide sequence ID" value="NZ_JAALLS010000002.1"/>
</dbReference>
<comment type="caution">
    <text evidence="3">The sequence shown here is derived from an EMBL/GenBank/DDBJ whole genome shotgun (WGS) entry which is preliminary data.</text>
</comment>
<dbReference type="InterPro" id="IPR024079">
    <property type="entry name" value="MetalloPept_cat_dom_sf"/>
</dbReference>
<sequence length="263" mass="28699">MKLFKRLTVLAVILSLGVISFSCSDSSTGTNPDDDPQEFNSKAAPGDSARSFLSNNQYTSLEVEIDYMPGHEPTQDGLNSLQTFLEERLNKQSISLTNKTQIPSGEQSSYTIEDIRSLENKHRDNFTKASGNTLHVYFLMVNGEYSDGQGSGENVLGVAYWNTSVAFLGKRMEDISGEPPVNPSEEKIESTVFRHEFGHNMGLVGNGSPMQTDHKTSGSAHCTTDGCLMEPSVRTTDFFSNFSGSVPSLDDLCIDDLQANGGK</sequence>
<evidence type="ECO:0000313" key="4">
    <source>
        <dbReference type="Proteomes" id="UP000479132"/>
    </source>
</evidence>
<dbReference type="Gene3D" id="3.40.390.10">
    <property type="entry name" value="Collagenase (Catalytic Domain)"/>
    <property type="match status" value="1"/>
</dbReference>
<evidence type="ECO:0000313" key="3">
    <source>
        <dbReference type="EMBL" id="NGP87338.1"/>
    </source>
</evidence>
<dbReference type="EMBL" id="JAALLS010000002">
    <property type="protein sequence ID" value="NGP87338.1"/>
    <property type="molecule type" value="Genomic_DNA"/>
</dbReference>
<dbReference type="Proteomes" id="UP000479132">
    <property type="component" value="Unassembled WGS sequence"/>
</dbReference>
<keyword evidence="2" id="KW-0732">Signal</keyword>
<organism evidence="3 4">
    <name type="scientific">Fodinibius halophilus</name>
    <dbReference type="NCBI Taxonomy" id="1736908"/>
    <lineage>
        <taxon>Bacteria</taxon>
        <taxon>Pseudomonadati</taxon>
        <taxon>Balneolota</taxon>
        <taxon>Balneolia</taxon>
        <taxon>Balneolales</taxon>
        <taxon>Balneolaceae</taxon>
        <taxon>Fodinibius</taxon>
    </lineage>
</organism>
<evidence type="ECO:0000256" key="2">
    <source>
        <dbReference type="SAM" id="SignalP"/>
    </source>
</evidence>
<reference evidence="3 4" key="1">
    <citation type="submission" date="2020-02" db="EMBL/GenBank/DDBJ databases">
        <title>Aliifodinibius halophilus 2W32, complete genome.</title>
        <authorList>
            <person name="Li Y."/>
            <person name="Wu S."/>
        </authorList>
    </citation>
    <scope>NUCLEOTIDE SEQUENCE [LARGE SCALE GENOMIC DNA]</scope>
    <source>
        <strain evidence="3 4">2W32</strain>
    </source>
</reference>
<feature type="region of interest" description="Disordered" evidence="1">
    <location>
        <begin position="25"/>
        <end position="48"/>
    </location>
</feature>
<dbReference type="GO" id="GO:0008237">
    <property type="term" value="F:metallopeptidase activity"/>
    <property type="evidence" value="ECO:0007669"/>
    <property type="project" value="InterPro"/>
</dbReference>
<dbReference type="AlphaFoldDB" id="A0A6M1STS3"/>
<keyword evidence="4" id="KW-1185">Reference proteome</keyword>
<name>A0A6M1STS3_9BACT</name>
<protein>
    <submittedName>
        <fullName evidence="3">Peptidase</fullName>
    </submittedName>
</protein>
<gene>
    <name evidence="3" type="ORF">G3569_03140</name>
</gene>
<accession>A0A6M1STS3</accession>